<evidence type="ECO:0000259" key="1">
    <source>
        <dbReference type="Pfam" id="PF00501"/>
    </source>
</evidence>
<organism evidence="3 4">
    <name type="scientific">Actinophytocola glycyrrhizae</name>
    <dbReference type="NCBI Taxonomy" id="2044873"/>
    <lineage>
        <taxon>Bacteria</taxon>
        <taxon>Bacillati</taxon>
        <taxon>Actinomycetota</taxon>
        <taxon>Actinomycetes</taxon>
        <taxon>Pseudonocardiales</taxon>
        <taxon>Pseudonocardiaceae</taxon>
    </lineage>
</organism>
<dbReference type="InterPro" id="IPR045851">
    <property type="entry name" value="AMP-bd_C_sf"/>
</dbReference>
<dbReference type="EMBL" id="JBHSIS010000017">
    <property type="protein sequence ID" value="MFC4857179.1"/>
    <property type="molecule type" value="Genomic_DNA"/>
</dbReference>
<dbReference type="Gene3D" id="3.30.300.30">
    <property type="match status" value="1"/>
</dbReference>
<dbReference type="InterPro" id="IPR050237">
    <property type="entry name" value="ATP-dep_AMP-bd_enzyme"/>
</dbReference>
<dbReference type="PANTHER" id="PTHR43767:SF1">
    <property type="entry name" value="NONRIBOSOMAL PEPTIDE SYNTHASE PES1 (EUROFUNG)-RELATED"/>
    <property type="match status" value="1"/>
</dbReference>
<dbReference type="CDD" id="cd04433">
    <property type="entry name" value="AFD_class_I"/>
    <property type="match status" value="1"/>
</dbReference>
<feature type="domain" description="AMP-dependent synthetase/ligase" evidence="1">
    <location>
        <begin position="38"/>
        <end position="367"/>
    </location>
</feature>
<evidence type="ECO:0000313" key="4">
    <source>
        <dbReference type="Proteomes" id="UP001595859"/>
    </source>
</evidence>
<sequence>MTWTSNTGVEIPDLVPASLRQEWVACGLCPGKDLHRLFTEHVDAHPDRDAVVDDAGPVTYADLDLMVSAAARTLTGAGLGPGDVVGIRMVNSRRAVVAELAVAAIGAVSLPFPAGRGDRDALSLLGRARAAGLLVDPGSDAPAGPLPHLRTTLALEAGCAPGTRPAPVVDPRQPARILVSSGSETEPKMVAYSHDAFAGGRANYVRALHRGDGPMRNLVLVPLSSSFGSCGVPVTIAALGGTLIVRERFDPAAALRLVAAHRPTHVFGVPTMLGRLADQHTGGRPPGLLALVSSGAALPPAVGKRCGDRFRTRVISVYGATDGVNCHDAGTGRPDPAVATIVITDEHGVLVPFGTRGEIRALGPMTPLSYVADPELNARYRSSGGWVRTGDEGFLDEHGVLHVTGRLRQVVLRGGLTISPAEVELHLSDHPAVAEAACVGVPDPDLGERLCACVVPRHGHQAPDLAALTTHLTATHDLEPRKLPERLLVLAALPLGPTGKVCRTTLTRLAAATP</sequence>
<comment type="caution">
    <text evidence="3">The sequence shown here is derived from an EMBL/GenBank/DDBJ whole genome shotgun (WGS) entry which is preliminary data.</text>
</comment>
<accession>A0ABV9S8R0</accession>
<dbReference type="Pfam" id="PF00501">
    <property type="entry name" value="AMP-binding"/>
    <property type="match status" value="1"/>
</dbReference>
<dbReference type="Proteomes" id="UP001595859">
    <property type="component" value="Unassembled WGS sequence"/>
</dbReference>
<dbReference type="Pfam" id="PF13193">
    <property type="entry name" value="AMP-binding_C"/>
    <property type="match status" value="1"/>
</dbReference>
<name>A0ABV9S8R0_9PSEU</name>
<evidence type="ECO:0000259" key="2">
    <source>
        <dbReference type="Pfam" id="PF13193"/>
    </source>
</evidence>
<reference evidence="4" key="1">
    <citation type="journal article" date="2019" name="Int. J. Syst. Evol. Microbiol.">
        <title>The Global Catalogue of Microorganisms (GCM) 10K type strain sequencing project: providing services to taxonomists for standard genome sequencing and annotation.</title>
        <authorList>
            <consortium name="The Broad Institute Genomics Platform"/>
            <consortium name="The Broad Institute Genome Sequencing Center for Infectious Disease"/>
            <person name="Wu L."/>
            <person name="Ma J."/>
        </authorList>
    </citation>
    <scope>NUCLEOTIDE SEQUENCE [LARGE SCALE GENOMIC DNA]</scope>
    <source>
        <strain evidence="4">ZS-22-S1</strain>
    </source>
</reference>
<evidence type="ECO:0000313" key="3">
    <source>
        <dbReference type="EMBL" id="MFC4857179.1"/>
    </source>
</evidence>
<protein>
    <submittedName>
        <fullName evidence="3">Class I adenylate-forming enzyme family protein</fullName>
    </submittedName>
</protein>
<gene>
    <name evidence="3" type="ORF">ACFPCV_27100</name>
</gene>
<dbReference type="Gene3D" id="3.40.50.12780">
    <property type="entry name" value="N-terminal domain of ligase-like"/>
    <property type="match status" value="1"/>
</dbReference>
<dbReference type="InterPro" id="IPR000873">
    <property type="entry name" value="AMP-dep_synth/lig_dom"/>
</dbReference>
<dbReference type="RefSeq" id="WP_378059163.1">
    <property type="nucleotide sequence ID" value="NZ_JBHSIS010000017.1"/>
</dbReference>
<proteinExistence type="predicted"/>
<dbReference type="PANTHER" id="PTHR43767">
    <property type="entry name" value="LONG-CHAIN-FATTY-ACID--COA LIGASE"/>
    <property type="match status" value="1"/>
</dbReference>
<dbReference type="InterPro" id="IPR042099">
    <property type="entry name" value="ANL_N_sf"/>
</dbReference>
<keyword evidence="4" id="KW-1185">Reference proteome</keyword>
<dbReference type="SUPFAM" id="SSF56801">
    <property type="entry name" value="Acetyl-CoA synthetase-like"/>
    <property type="match status" value="1"/>
</dbReference>
<dbReference type="InterPro" id="IPR025110">
    <property type="entry name" value="AMP-bd_C"/>
</dbReference>
<feature type="domain" description="AMP-binding enzyme C-terminal" evidence="2">
    <location>
        <begin position="422"/>
        <end position="500"/>
    </location>
</feature>